<feature type="transmembrane region" description="Helical" evidence="1">
    <location>
        <begin position="158"/>
        <end position="179"/>
    </location>
</feature>
<evidence type="ECO:0000256" key="1">
    <source>
        <dbReference type="SAM" id="Phobius"/>
    </source>
</evidence>
<dbReference type="InterPro" id="IPR053824">
    <property type="entry name" value="DUF7010"/>
</dbReference>
<feature type="transmembrane region" description="Helical" evidence="1">
    <location>
        <begin position="109"/>
        <end position="127"/>
    </location>
</feature>
<feature type="transmembrane region" description="Helical" evidence="1">
    <location>
        <begin position="49"/>
        <end position="71"/>
    </location>
</feature>
<dbReference type="Proteomes" id="UP000298337">
    <property type="component" value="Unassembled WGS sequence"/>
</dbReference>
<accession>A0A4Z0P8M5</accession>
<dbReference type="OrthoDB" id="3242785at2"/>
<feature type="transmembrane region" description="Helical" evidence="1">
    <location>
        <begin position="21"/>
        <end position="43"/>
    </location>
</feature>
<protein>
    <submittedName>
        <fullName evidence="2">Uncharacterized protein</fullName>
    </submittedName>
</protein>
<proteinExistence type="predicted"/>
<sequence>MLRQEEFMALRLELSVKAKNGLDFLMAASVVWAIIAFVWTLPYSPGHKAFITFFVGPATFPLAMLFSKVVGTTWRLPHNPLQPLGLWLNVAQLFYFPFLVFVYAKYPAYFIMTYGIITGAHFFPYAWLYYARPYAAMAGIIPIGCLVLGLRLPVTQLYIIPVFMVGALLVLSGLLRVAYRRNKQAYAPLALPAS</sequence>
<keyword evidence="3" id="KW-1185">Reference proteome</keyword>
<dbReference type="EMBL" id="SRLA01000002">
    <property type="protein sequence ID" value="TGE08298.1"/>
    <property type="molecule type" value="Genomic_DNA"/>
</dbReference>
<keyword evidence="1" id="KW-1133">Transmembrane helix</keyword>
<reference evidence="2 3" key="1">
    <citation type="submission" date="2019-04" db="EMBL/GenBank/DDBJ databases">
        <authorList>
            <person name="Feng G."/>
            <person name="Zhang J."/>
            <person name="Zhu H."/>
        </authorList>
    </citation>
    <scope>NUCLEOTIDE SEQUENCE [LARGE SCALE GENOMIC DNA]</scope>
    <source>
        <strain evidence="2 3">92R-1</strain>
    </source>
</reference>
<organism evidence="2 3">
    <name type="scientific">Hymenobacter fodinae</name>
    <dbReference type="NCBI Taxonomy" id="2510796"/>
    <lineage>
        <taxon>Bacteria</taxon>
        <taxon>Pseudomonadati</taxon>
        <taxon>Bacteroidota</taxon>
        <taxon>Cytophagia</taxon>
        <taxon>Cytophagales</taxon>
        <taxon>Hymenobacteraceae</taxon>
        <taxon>Hymenobacter</taxon>
    </lineage>
</organism>
<keyword evidence="1" id="KW-0472">Membrane</keyword>
<evidence type="ECO:0000313" key="3">
    <source>
        <dbReference type="Proteomes" id="UP000298337"/>
    </source>
</evidence>
<evidence type="ECO:0000313" key="2">
    <source>
        <dbReference type="EMBL" id="TGE08298.1"/>
    </source>
</evidence>
<keyword evidence="1" id="KW-0812">Transmembrane</keyword>
<name>A0A4Z0P8M5_9BACT</name>
<gene>
    <name evidence="2" type="ORF">EU556_11300</name>
</gene>
<dbReference type="Pfam" id="PF22765">
    <property type="entry name" value="DUF7010"/>
    <property type="match status" value="1"/>
</dbReference>
<feature type="transmembrane region" description="Helical" evidence="1">
    <location>
        <begin position="83"/>
        <end position="103"/>
    </location>
</feature>
<dbReference type="AlphaFoldDB" id="A0A4Z0P8M5"/>
<feature type="transmembrane region" description="Helical" evidence="1">
    <location>
        <begin position="134"/>
        <end position="152"/>
    </location>
</feature>
<comment type="caution">
    <text evidence="2">The sequence shown here is derived from an EMBL/GenBank/DDBJ whole genome shotgun (WGS) entry which is preliminary data.</text>
</comment>